<dbReference type="EMBL" id="ML978071">
    <property type="protein sequence ID" value="KAF2013156.1"/>
    <property type="molecule type" value="Genomic_DNA"/>
</dbReference>
<accession>A0A6A5XJU4</accession>
<dbReference type="Proteomes" id="UP000799778">
    <property type="component" value="Unassembled WGS sequence"/>
</dbReference>
<keyword evidence="1" id="KW-0732">Signal</keyword>
<dbReference type="OrthoDB" id="10265322at2759"/>
<dbReference type="RefSeq" id="XP_033381495.1">
    <property type="nucleotide sequence ID" value="XM_033522174.1"/>
</dbReference>
<dbReference type="InterPro" id="IPR011042">
    <property type="entry name" value="6-blade_b-propeller_TolB-like"/>
</dbReference>
<dbReference type="SUPFAM" id="SSF69304">
    <property type="entry name" value="Tricorn protease N-terminal domain"/>
    <property type="match status" value="1"/>
</dbReference>
<reference evidence="2" key="1">
    <citation type="journal article" date="2020" name="Stud. Mycol.">
        <title>101 Dothideomycetes genomes: a test case for predicting lifestyles and emergence of pathogens.</title>
        <authorList>
            <person name="Haridas S."/>
            <person name="Albert R."/>
            <person name="Binder M."/>
            <person name="Bloem J."/>
            <person name="Labutti K."/>
            <person name="Salamov A."/>
            <person name="Andreopoulos B."/>
            <person name="Baker S."/>
            <person name="Barry K."/>
            <person name="Bills G."/>
            <person name="Bluhm B."/>
            <person name="Cannon C."/>
            <person name="Castanera R."/>
            <person name="Culley D."/>
            <person name="Daum C."/>
            <person name="Ezra D."/>
            <person name="Gonzalez J."/>
            <person name="Henrissat B."/>
            <person name="Kuo A."/>
            <person name="Liang C."/>
            <person name="Lipzen A."/>
            <person name="Lutzoni F."/>
            <person name="Magnuson J."/>
            <person name="Mondo S."/>
            <person name="Nolan M."/>
            <person name="Ohm R."/>
            <person name="Pangilinan J."/>
            <person name="Park H.-J."/>
            <person name="Ramirez L."/>
            <person name="Alfaro M."/>
            <person name="Sun H."/>
            <person name="Tritt A."/>
            <person name="Yoshinaga Y."/>
            <person name="Zwiers L.-H."/>
            <person name="Turgeon B."/>
            <person name="Goodwin S."/>
            <person name="Spatafora J."/>
            <person name="Crous P."/>
            <person name="Grigoriev I."/>
        </authorList>
    </citation>
    <scope>NUCLEOTIDE SEQUENCE</scope>
    <source>
        <strain evidence="2">CBS 175.79</strain>
    </source>
</reference>
<dbReference type="Gene3D" id="2.120.10.30">
    <property type="entry name" value="TolB, C-terminal domain"/>
    <property type="match status" value="1"/>
</dbReference>
<keyword evidence="2" id="KW-0378">Hydrolase</keyword>
<organism evidence="2 3">
    <name type="scientific">Aaosphaeria arxii CBS 175.79</name>
    <dbReference type="NCBI Taxonomy" id="1450172"/>
    <lineage>
        <taxon>Eukaryota</taxon>
        <taxon>Fungi</taxon>
        <taxon>Dikarya</taxon>
        <taxon>Ascomycota</taxon>
        <taxon>Pezizomycotina</taxon>
        <taxon>Dothideomycetes</taxon>
        <taxon>Pleosporomycetidae</taxon>
        <taxon>Pleosporales</taxon>
        <taxon>Pleosporales incertae sedis</taxon>
        <taxon>Aaosphaeria</taxon>
    </lineage>
</organism>
<dbReference type="GeneID" id="54279571"/>
<feature type="signal peptide" evidence="1">
    <location>
        <begin position="1"/>
        <end position="19"/>
    </location>
</feature>
<evidence type="ECO:0000313" key="3">
    <source>
        <dbReference type="Proteomes" id="UP000799778"/>
    </source>
</evidence>
<feature type="chain" id="PRO_5025516485" evidence="1">
    <location>
        <begin position="20"/>
        <end position="632"/>
    </location>
</feature>
<gene>
    <name evidence="2" type="ORF">BU24DRAFT_231398</name>
</gene>
<name>A0A6A5XJU4_9PLEO</name>
<evidence type="ECO:0000256" key="1">
    <source>
        <dbReference type="SAM" id="SignalP"/>
    </source>
</evidence>
<evidence type="ECO:0000313" key="2">
    <source>
        <dbReference type="EMBL" id="KAF2013156.1"/>
    </source>
</evidence>
<protein>
    <submittedName>
        <fullName evidence="2">Saponin hydrolase</fullName>
    </submittedName>
</protein>
<sequence length="632" mass="67791">MRCSAISLVLAAFIGVAQAIPQSQGESSKPPPPPPPEPVQVIELPLPPVSDSTTGACTLKINAKGTGCINRPLGTFHAGGFTPDDKHVVVNVQYVGAPPAPDPASIYNGEHLILVKTDGTKFGNGDPWKCLSCGVPAENARSVQQDKSYPHVFRNGRKAIWGLNILECGGANLESESCKPENTYIYPLYWPNTVDGAGPGGVPRELRVHPDDNHLGFSSFTNFNGQLGQIAYLGLLKFNPIPVSGDTRDPRYDIVDVDVLFDPKGKGIISADGTKLIINNEAINVGELRGFSGTGDEVTCIGGSVEANNMDVFAVHLKTGAVRRLTSHPEYVDPVAFSADNKWIVVMDTRGSNRLMWAAAMRGIPPLADMVTAAATAASRNNLQRRFFQPILLDGFGDRDPYYGQRLNPHDDKPESIGDPNWNGRADPAFSYDGTKIVYWQALVVSPSCGGGNPLPCPASTAQGGREYRLMLATLSSRKAQKVPKVFDIGKGVPWAVRYRPGDALPRREGLKTGEYTLKGQVSGSAEVSITAAPTGAILHVAATYVNFNSDGKHTINGYENITNIPDPQNRYKTELIWFSDLVGTGASTSTKKSTEGGFKLNIELMVNNFQATGKLISTVDGVSYEPPANGT</sequence>
<keyword evidence="3" id="KW-1185">Reference proteome</keyword>
<dbReference type="AlphaFoldDB" id="A0A6A5XJU4"/>
<proteinExistence type="predicted"/>
<dbReference type="GO" id="GO:0016787">
    <property type="term" value="F:hydrolase activity"/>
    <property type="evidence" value="ECO:0007669"/>
    <property type="project" value="UniProtKB-KW"/>
</dbReference>